<dbReference type="Gene3D" id="1.25.40.10">
    <property type="entry name" value="Tetratricopeptide repeat domain"/>
    <property type="match status" value="1"/>
</dbReference>
<gene>
    <name evidence="1" type="ORF">QE207_09930</name>
</gene>
<sequence>MHNEWQEVFDFWFKESTNKQWFEKKPQFNAIIRDRFKLTTEKAIRGELAHWRCSIKGRLAEIIVLDQFSRNIWRDTEKAFSQDNMALTLAQEAIKQPDYAKLPITQRKFILMPFMHSESPFIHQLAIPLFTALNDKITLEFEMRHKEIIDHFGRYPHRNEILNRISTPEEISFLKKAGSSF</sequence>
<accession>A0AA95GJ56</accession>
<dbReference type="InterPro" id="IPR010323">
    <property type="entry name" value="DUF924"/>
</dbReference>
<proteinExistence type="predicted"/>
<evidence type="ECO:0000313" key="1">
    <source>
        <dbReference type="EMBL" id="WGL96814.1"/>
    </source>
</evidence>
<protein>
    <submittedName>
        <fullName evidence="1">DUF924 domain-containing protein</fullName>
    </submittedName>
</protein>
<dbReference type="SUPFAM" id="SSF48452">
    <property type="entry name" value="TPR-like"/>
    <property type="match status" value="1"/>
</dbReference>
<name>A0AA95GJ56_9GAMM</name>
<dbReference type="Proteomes" id="UP001177597">
    <property type="component" value="Chromosome"/>
</dbReference>
<organism evidence="1 2">
    <name type="scientific">Arsenophonus nasoniae</name>
    <name type="common">son-killer infecting Nasonia vitripennis</name>
    <dbReference type="NCBI Taxonomy" id="638"/>
    <lineage>
        <taxon>Bacteria</taxon>
        <taxon>Pseudomonadati</taxon>
        <taxon>Pseudomonadota</taxon>
        <taxon>Gammaproteobacteria</taxon>
        <taxon>Enterobacterales</taxon>
        <taxon>Morganellaceae</taxon>
        <taxon>Arsenophonus</taxon>
    </lineage>
</organism>
<dbReference type="Pfam" id="PF06041">
    <property type="entry name" value="DUF924"/>
    <property type="match status" value="1"/>
</dbReference>
<dbReference type="EMBL" id="CP123498">
    <property type="protein sequence ID" value="WGL96814.1"/>
    <property type="molecule type" value="Genomic_DNA"/>
</dbReference>
<dbReference type="AlphaFoldDB" id="A0AA95GJ56"/>
<reference evidence="1" key="1">
    <citation type="submission" date="2023-04" db="EMBL/GenBank/DDBJ databases">
        <title>Genome dynamics across the evolutionary transition to endosymbiosis.</title>
        <authorList>
            <person name="Siozios S."/>
            <person name="Nadal-Jimenez P."/>
            <person name="Azagi T."/>
            <person name="Sprong H."/>
            <person name="Frost C.L."/>
            <person name="Parratt S.R."/>
            <person name="Taylor G."/>
            <person name="Brettell L."/>
            <person name="Lew K.C."/>
            <person name="Croft L."/>
            <person name="King K.C."/>
            <person name="Brockhurst M.A."/>
            <person name="Hypsa V."/>
            <person name="Novakova E."/>
            <person name="Darby A.C."/>
            <person name="Hurst G.D.D."/>
        </authorList>
    </citation>
    <scope>NUCLEOTIDE SEQUENCE</scope>
    <source>
        <strain evidence="1">AIh</strain>
    </source>
</reference>
<dbReference type="Gene3D" id="1.20.58.320">
    <property type="entry name" value="TPR-like"/>
    <property type="match status" value="1"/>
</dbReference>
<dbReference type="InterPro" id="IPR011990">
    <property type="entry name" value="TPR-like_helical_dom_sf"/>
</dbReference>
<dbReference type="RefSeq" id="WP_280630209.1">
    <property type="nucleotide sequence ID" value="NZ_CP123498.1"/>
</dbReference>
<evidence type="ECO:0000313" key="2">
    <source>
        <dbReference type="Proteomes" id="UP001177597"/>
    </source>
</evidence>